<evidence type="ECO:0000256" key="2">
    <source>
        <dbReference type="ARBA" id="ARBA00002764"/>
    </source>
</evidence>
<dbReference type="CDD" id="cd03791">
    <property type="entry name" value="GT5_Glycogen_synthase_DULL1-like"/>
    <property type="match status" value="1"/>
</dbReference>
<dbReference type="HAMAP" id="MF_00484">
    <property type="entry name" value="Glycogen_synth"/>
    <property type="match status" value="1"/>
</dbReference>
<proteinExistence type="inferred from homology"/>
<feature type="domain" description="Starch synthase catalytic" evidence="9">
    <location>
        <begin position="2"/>
        <end position="236"/>
    </location>
</feature>
<comment type="similarity">
    <text evidence="3 7">Belongs to the glycosyltransferase 1 family. Bacterial/plant glycogen synthase subfamily.</text>
</comment>
<dbReference type="InterPro" id="IPR013534">
    <property type="entry name" value="Starch_synth_cat_dom"/>
</dbReference>
<evidence type="ECO:0000313" key="10">
    <source>
        <dbReference type="EMBL" id="MDN3428064.1"/>
    </source>
</evidence>
<comment type="catalytic activity">
    <reaction evidence="1 7">
        <text>[(1-&gt;4)-alpha-D-glucosyl](n) + ADP-alpha-D-glucose = [(1-&gt;4)-alpha-D-glucosyl](n+1) + ADP + H(+)</text>
        <dbReference type="Rhea" id="RHEA:18189"/>
        <dbReference type="Rhea" id="RHEA-COMP:9584"/>
        <dbReference type="Rhea" id="RHEA-COMP:9587"/>
        <dbReference type="ChEBI" id="CHEBI:15378"/>
        <dbReference type="ChEBI" id="CHEBI:15444"/>
        <dbReference type="ChEBI" id="CHEBI:57498"/>
        <dbReference type="ChEBI" id="CHEBI:456216"/>
        <dbReference type="EC" id="2.4.1.21"/>
    </reaction>
</comment>
<dbReference type="InterPro" id="IPR011835">
    <property type="entry name" value="GS/SS"/>
</dbReference>
<keyword evidence="6 7" id="KW-0320">Glycogen biosynthesis</keyword>
<gene>
    <name evidence="7" type="primary">glgA</name>
    <name evidence="10" type="ORF">QMA01_12225</name>
</gene>
<feature type="domain" description="Glycosyl transferase family 1" evidence="8">
    <location>
        <begin position="286"/>
        <end position="447"/>
    </location>
</feature>
<dbReference type="PANTHER" id="PTHR45825:SF11">
    <property type="entry name" value="ALPHA AMYLASE DOMAIN-CONTAINING PROTEIN"/>
    <property type="match status" value="1"/>
</dbReference>
<dbReference type="InterPro" id="IPR001296">
    <property type="entry name" value="Glyco_trans_1"/>
</dbReference>
<protein>
    <recommendedName>
        <fullName evidence="7">Glycogen synthase</fullName>
        <ecNumber evidence="7">2.4.1.21</ecNumber>
    </recommendedName>
    <alternativeName>
        <fullName evidence="7">Starch [bacterial glycogen] synthase</fullName>
    </alternativeName>
</protein>
<evidence type="ECO:0000256" key="4">
    <source>
        <dbReference type="ARBA" id="ARBA00022676"/>
    </source>
</evidence>
<dbReference type="Pfam" id="PF00534">
    <property type="entry name" value="Glycos_transf_1"/>
    <property type="match status" value="1"/>
</dbReference>
<evidence type="ECO:0000256" key="6">
    <source>
        <dbReference type="ARBA" id="ARBA00023056"/>
    </source>
</evidence>
<evidence type="ECO:0000256" key="3">
    <source>
        <dbReference type="ARBA" id="ARBA00010281"/>
    </source>
</evidence>
<name>A0ABT7ZLN2_9BACL</name>
<dbReference type="RefSeq" id="WP_290215099.1">
    <property type="nucleotide sequence ID" value="NZ_JASDCQ010000003.1"/>
</dbReference>
<dbReference type="Gene3D" id="3.40.50.2000">
    <property type="entry name" value="Glycogen Phosphorylase B"/>
    <property type="match status" value="2"/>
</dbReference>
<dbReference type="GO" id="GO:0009011">
    <property type="term" value="F:alpha-1,4-glucan glucosyltransferase (ADP-glucose donor) activity"/>
    <property type="evidence" value="ECO:0007669"/>
    <property type="project" value="UniProtKB-EC"/>
</dbReference>
<evidence type="ECO:0000313" key="11">
    <source>
        <dbReference type="Proteomes" id="UP001225873"/>
    </source>
</evidence>
<dbReference type="EMBL" id="JASDCQ010000003">
    <property type="protein sequence ID" value="MDN3428064.1"/>
    <property type="molecule type" value="Genomic_DNA"/>
</dbReference>
<keyword evidence="4 7" id="KW-0328">Glycosyltransferase</keyword>
<dbReference type="NCBIfam" id="TIGR02095">
    <property type="entry name" value="glgA"/>
    <property type="match status" value="1"/>
</dbReference>
<dbReference type="Proteomes" id="UP001225873">
    <property type="component" value="Unassembled WGS sequence"/>
</dbReference>
<dbReference type="EC" id="2.4.1.21" evidence="7"/>
<comment type="caution">
    <text evidence="10">The sequence shown here is derived from an EMBL/GenBank/DDBJ whole genome shotgun (WGS) entry which is preliminary data.</text>
</comment>
<organism evidence="10 11">
    <name type="scientific">Planococcus notacanthi</name>
    <dbReference type="NCBI Taxonomy" id="3035188"/>
    <lineage>
        <taxon>Bacteria</taxon>
        <taxon>Bacillati</taxon>
        <taxon>Bacillota</taxon>
        <taxon>Bacilli</taxon>
        <taxon>Bacillales</taxon>
        <taxon>Caryophanaceae</taxon>
        <taxon>Planococcus</taxon>
    </lineage>
</organism>
<evidence type="ECO:0000259" key="9">
    <source>
        <dbReference type="Pfam" id="PF08323"/>
    </source>
</evidence>
<accession>A0ABT7ZLN2</accession>
<evidence type="ECO:0000259" key="8">
    <source>
        <dbReference type="Pfam" id="PF00534"/>
    </source>
</evidence>
<keyword evidence="11" id="KW-1185">Reference proteome</keyword>
<feature type="binding site" evidence="7">
    <location>
        <position position="15"/>
    </location>
    <ligand>
        <name>ADP-alpha-D-glucose</name>
        <dbReference type="ChEBI" id="CHEBI:57498"/>
    </ligand>
</feature>
<comment type="function">
    <text evidence="2 7">Synthesizes alpha-1,4-glucan chains using ADP-glucose.</text>
</comment>
<sequence length="475" mass="53820">MKIIMAAAECAPFAKAGGLADVMGALPKELSRLGHEIMVVVPKYSLIAAEYNAEFVLKESVEFSFKGQQKTFGVFQYDQAGVEFLFVENDSYFKRDQIYGQPDDAERYAFFNRAVLEIVQREQQPPDVVHVHDWHTAAIPFLLKEDPRYASVQAVKTILTIHNLQFQGKFSKQTFLENFEMEEHYYDEGIVSWKGNFNALKTGISYVDKVTTVSPTYRNEILTEFYGEKLHTLLQEKEQDLIGILNGIDTGVYNPATDLAIEREFDVMNLEEKQVNKRAVQLKAGLPERGDVPLLTMISRLAGQKGIDVLQEVLPALLAEQEVQFVLLGSGEEKYEQFFKGLAADFPTKVYVHVGFDEAFAHLLYAGADIFLMPSHFEPCGLSQLISMRYGTVPVANKTGGLKDTVIEYDESLKSGNGFLSDFQQDEPYDVALNRCLSFYQQPEHWEAIKKNGMEGDYSWSRSAAEYAKLYERLI</sequence>
<evidence type="ECO:0000256" key="1">
    <source>
        <dbReference type="ARBA" id="ARBA00001478"/>
    </source>
</evidence>
<keyword evidence="5 7" id="KW-0808">Transferase</keyword>
<dbReference type="Pfam" id="PF08323">
    <property type="entry name" value="Glyco_transf_5"/>
    <property type="match status" value="1"/>
</dbReference>
<dbReference type="SUPFAM" id="SSF53756">
    <property type="entry name" value="UDP-Glycosyltransferase/glycogen phosphorylase"/>
    <property type="match status" value="1"/>
</dbReference>
<comment type="pathway">
    <text evidence="7">Glycan biosynthesis; glycogen biosynthesis.</text>
</comment>
<evidence type="ECO:0000256" key="5">
    <source>
        <dbReference type="ARBA" id="ARBA00022679"/>
    </source>
</evidence>
<reference evidence="10 11" key="1">
    <citation type="submission" date="2023-03" db="EMBL/GenBank/DDBJ databases">
        <authorList>
            <person name="Uniacke-Lowe S."/>
            <person name="Ross P."/>
            <person name="Hill C."/>
        </authorList>
    </citation>
    <scope>NUCLEOTIDE SEQUENCE [LARGE SCALE GENOMIC DNA]</scope>
    <source>
        <strain evidence="10 11">APC 4016</strain>
    </source>
</reference>
<dbReference type="PANTHER" id="PTHR45825">
    <property type="entry name" value="GRANULE-BOUND STARCH SYNTHASE 1, CHLOROPLASTIC/AMYLOPLASTIC"/>
    <property type="match status" value="1"/>
</dbReference>
<evidence type="ECO:0000256" key="7">
    <source>
        <dbReference type="HAMAP-Rule" id="MF_00484"/>
    </source>
</evidence>